<evidence type="ECO:0000313" key="1">
    <source>
        <dbReference type="EMBL" id="EST45361.1"/>
    </source>
</evidence>
<reference evidence="2" key="2">
    <citation type="submission" date="2020-12" db="EMBL/GenBank/DDBJ databases">
        <title>New Spironucleus salmonicida genome in near-complete chromosomes.</title>
        <authorList>
            <person name="Xu F."/>
            <person name="Kurt Z."/>
            <person name="Jimenez-Gonzalez A."/>
            <person name="Astvaldsson A."/>
            <person name="Andersson J.O."/>
            <person name="Svard S.G."/>
        </authorList>
    </citation>
    <scope>NUCLEOTIDE SEQUENCE</scope>
    <source>
        <strain evidence="2">ATCC 50377</strain>
    </source>
</reference>
<dbReference type="AlphaFoldDB" id="V6LNR5"/>
<proteinExistence type="predicted"/>
<dbReference type="VEuPathDB" id="GiardiaDB:SS50377_21637"/>
<organism evidence="1">
    <name type="scientific">Spironucleus salmonicida</name>
    <dbReference type="NCBI Taxonomy" id="348837"/>
    <lineage>
        <taxon>Eukaryota</taxon>
        <taxon>Metamonada</taxon>
        <taxon>Diplomonadida</taxon>
        <taxon>Hexamitidae</taxon>
        <taxon>Hexamitinae</taxon>
        <taxon>Spironucleus</taxon>
    </lineage>
</organism>
<reference evidence="1 2" key="1">
    <citation type="journal article" date="2014" name="PLoS Genet.">
        <title>The Genome of Spironucleus salmonicida Highlights a Fish Pathogen Adapted to Fluctuating Environments.</title>
        <authorList>
            <person name="Xu F."/>
            <person name="Jerlstrom-Hultqvist J."/>
            <person name="Einarsson E."/>
            <person name="Astvaldsson A."/>
            <person name="Svard S.G."/>
            <person name="Andersson J.O."/>
        </authorList>
    </citation>
    <scope>NUCLEOTIDE SEQUENCE</scope>
    <source>
        <strain evidence="2">ATCC 50377</strain>
    </source>
</reference>
<name>V6LNR5_9EUKA</name>
<dbReference type="Proteomes" id="UP000018208">
    <property type="component" value="Unassembled WGS sequence"/>
</dbReference>
<evidence type="ECO:0000313" key="2">
    <source>
        <dbReference type="EMBL" id="KAH0576093.1"/>
    </source>
</evidence>
<accession>V6LNR5</accession>
<dbReference type="EMBL" id="AUWU02000002">
    <property type="protein sequence ID" value="KAH0576093.1"/>
    <property type="molecule type" value="Genomic_DNA"/>
</dbReference>
<keyword evidence="3" id="KW-1185">Reference proteome</keyword>
<sequence length="116" mass="13122">MQVPCMLCYSMLVVIGNGSIQQFRDSRFGTSIVNELLRFTKQTVGELRNFILVGLRIIINSSLARTSKLQVLNFIRQSQENSACQVQKTCVAGRGILEYGHFKIVKSLNRVRAGWK</sequence>
<protein>
    <submittedName>
        <fullName evidence="1">Uncharacterized protein</fullName>
    </submittedName>
</protein>
<gene>
    <name evidence="1" type="ORF">SS50377_14691</name>
    <name evidence="2" type="ORF">SS50377_21637</name>
</gene>
<evidence type="ECO:0000313" key="3">
    <source>
        <dbReference type="Proteomes" id="UP000018208"/>
    </source>
</evidence>
<dbReference type="EMBL" id="KI546099">
    <property type="protein sequence ID" value="EST45361.1"/>
    <property type="molecule type" value="Genomic_DNA"/>
</dbReference>